<dbReference type="RefSeq" id="WP_151080430.1">
    <property type="nucleotide sequence ID" value="NZ_CP047647.1"/>
</dbReference>
<evidence type="ECO:0000313" key="1">
    <source>
        <dbReference type="EMBL" id="KAA9327200.1"/>
    </source>
</evidence>
<dbReference type="GO" id="GO:0008234">
    <property type="term" value="F:cysteine-type peptidase activity"/>
    <property type="evidence" value="ECO:0007669"/>
    <property type="project" value="InterPro"/>
</dbReference>
<evidence type="ECO:0000313" key="2">
    <source>
        <dbReference type="Proteomes" id="UP000326380"/>
    </source>
</evidence>
<dbReference type="Pfam" id="PF15711">
    <property type="entry name" value="ILEI"/>
    <property type="match status" value="1"/>
</dbReference>
<dbReference type="SUPFAM" id="SSF52129">
    <property type="entry name" value="Caspase-like"/>
    <property type="match status" value="1"/>
</dbReference>
<gene>
    <name evidence="1" type="ORF">F0P96_18365</name>
</gene>
<dbReference type="Gene3D" id="3.40.50.1460">
    <property type="match status" value="1"/>
</dbReference>
<accession>A0A7L4ZSI4</accession>
<dbReference type="InterPro" id="IPR029030">
    <property type="entry name" value="Caspase-like_dom_sf"/>
</dbReference>
<dbReference type="Gene3D" id="2.60.40.4070">
    <property type="match status" value="1"/>
</dbReference>
<reference evidence="1 2" key="1">
    <citation type="submission" date="2019-09" db="EMBL/GenBank/DDBJ databases">
        <title>Genome sequence of Hymenobacter sp. M3.</title>
        <authorList>
            <person name="Srinivasan S."/>
        </authorList>
    </citation>
    <scope>NUCLEOTIDE SEQUENCE [LARGE SCALE GENOMIC DNA]</scope>
    <source>
        <strain evidence="1 2">M3</strain>
    </source>
</reference>
<name>A0A7L4ZSI4_9BACT</name>
<dbReference type="InterPro" id="IPR013783">
    <property type="entry name" value="Ig-like_fold"/>
</dbReference>
<proteinExistence type="predicted"/>
<dbReference type="Proteomes" id="UP000326380">
    <property type="component" value="Unassembled WGS sequence"/>
</dbReference>
<dbReference type="GO" id="GO:0006508">
    <property type="term" value="P:proteolysis"/>
    <property type="evidence" value="ECO:0007669"/>
    <property type="project" value="InterPro"/>
</dbReference>
<organism evidence="1 2">
    <name type="scientific">Hymenobacter busanensis</name>
    <dbReference type="NCBI Taxonomy" id="2607656"/>
    <lineage>
        <taxon>Bacteria</taxon>
        <taxon>Pseudomonadati</taxon>
        <taxon>Bacteroidota</taxon>
        <taxon>Cytophagia</taxon>
        <taxon>Cytophagales</taxon>
        <taxon>Hymenobacteraceae</taxon>
        <taxon>Hymenobacter</taxon>
    </lineage>
</organism>
<dbReference type="InterPro" id="IPR039477">
    <property type="entry name" value="ILEI/PANDER_dom"/>
</dbReference>
<dbReference type="CDD" id="cd02258">
    <property type="entry name" value="Peptidase_C25_N"/>
    <property type="match status" value="1"/>
</dbReference>
<keyword evidence="2" id="KW-1185">Reference proteome</keyword>
<protein>
    <submittedName>
        <fullName evidence="1">Uncharacterized protein</fullName>
    </submittedName>
</protein>
<dbReference type="Gene3D" id="2.60.40.10">
    <property type="entry name" value="Immunoglobulins"/>
    <property type="match status" value="1"/>
</dbReference>
<dbReference type="InterPro" id="IPR001769">
    <property type="entry name" value="Gingipain"/>
</dbReference>
<comment type="caution">
    <text evidence="1">The sequence shown here is derived from an EMBL/GenBank/DDBJ whole genome shotgun (WGS) entry which is preliminary data.</text>
</comment>
<dbReference type="Pfam" id="PF01364">
    <property type="entry name" value="Peptidase_C25"/>
    <property type="match status" value="1"/>
</dbReference>
<sequence>MKQVYHRLRLGLAALVGAVGLTMSALPMVAQSGPYGNEWINYSQQYAKIPVLKDGIYRLDYQYLQQAGVPAGLNPARLQLFRRGREVAIHLGGNTASVDATSYVEFYGQRNDGQLDREMYKDPNLHVNKILSQYTDTAAYFLTWNTATSGNKRMATVNQTLPNVPTQPYRLATRTIMFPYAGQTNGGNQSGGDGGGDPNAESFYPWFDRGEGFASPLRGYVNSAETSPGVAFVVDSLVNVEPNGAVPRISIMVHGLSYMQHNVKLQVRQPNGTIRQLGNVVTIDTHEGRIFNLPLERNDISADGKVQVLVTTAPVFPLPTNDLLTVGFIRVTYAQTMQWVTGSSNAFQNDSTLTTAVTSFELNNAPAQTVGYDVTNPFAVSRYPGQPVAAGRQLLVFSTTALPTTHRYHVADATLPLKPAGPRRVRFRNISPAAHNFFIITSEVLMKPAGSVANPVRAYATYRASAAGGRYDTLVVTSQQLYDQFHYGEKSALGIRHFALWMVANNTRQKYMLLLGKGLETHSRARDAAGVEFVYRTNAARSTTPDLVPPSSRATSDIFFSARWDQSNYIPQIATGRVMAQTPQQVINYLDKLKEHETPLASQQAWRKNLLHLSGGETTVEQSEFLGYVNQYKAYAERPCFAGKVVKTYSRTTIGTYTSLPVTIDISPELNAGVAMITYFGHGSNTAFDLNLGDPNSYNNGGKYPVMFYNGCAGGRSFVPGLTTAEEWTLAQGKGAIGFLASSDFGYGPQLHKYSTELYRTLFNDPAWYGKPIAVVQAEVARRVLQYFGNNDRIAIISAMSTTWQGDPALKLYSPEKPDLAITAGNISVEPIAPATGTVLATTANFNLRVPLQQTGSACYGDSLYVRVTRNFGKPGVADEVTLFPMLAPQRDTVLLLTLRNLDATKVFGQNSFRIDVDPANKIDELSETNNSATINYTFLQGGVTLLAPNNFSIVGKTDVRLVAQSNLAQTQARIYQFELDTASTFTTPLMQRQVSATDVAEWRPGLPTPTAGRDSVVYYWRVRFDPATVQPNENGNWVTSSFRLIRNSQGGWSQSHYGQFASATKTGIVQNAPSGKWEFPEQQRSLLLRTIGGGAGTTATFQTATHGIISNNTPVSALCGVTAPNLLVAVFNPTTLEGQSSLPGGNFQTCGQGTDTYFFFSGTGNDNINAAARQAQLTTLLQNVPAGYYVAIVSANRVAFSTLSAALKAELTALGSQKIGTLQDGDPYVLLAQKGNPAAAQERTADPASSTPRNAQDVALTQALRVRGVAGTIISPRIGPAQQWQTLYHTVKLPDATDHYRLQLIGYDKTTNAPTVLDPNVTSRALPLNVSATQYPYLALQVMVWDSVNRTAPQLKQWLITYKGVPEGVVRRDKAQPNDYAPAQLSAQVASTGLLTFPVYFENVSTEDFPDKVTARASVQMADNSTIAPVELVSARALKSDSTVMYRFSLDVRRLKGDGRVRVEVNPGLLPEQFYFNNELNLTFTAPNINLPPTVDVAFDGTRILNGDIVSPNPEILVDVKYEDKRNPLDDPNKIELYLTRPGQAPEKVLMTGGNISFAVDKDAGRAKVLYRPGSLENGVYKLEAQATDMAGNAAAGQRYAVTFTVVKESTISNFYPYPNPITSKARFVFTLTGSELPRNLKIQIMTLTGKVVREIMQSELGPLRIGNNITEFAWNGTDEYGDRLANGTYLYRVLLDDPDGTFKQRNTAADWSFKKNWGKLVLLR</sequence>
<dbReference type="EMBL" id="VTWU01000007">
    <property type="protein sequence ID" value="KAA9327200.1"/>
    <property type="molecule type" value="Genomic_DNA"/>
</dbReference>